<evidence type="ECO:0000313" key="1">
    <source>
        <dbReference type="EMBL" id="CAI2184452.1"/>
    </source>
</evidence>
<gene>
    <name evidence="1" type="ORF">FWILDA_LOCUS11584</name>
</gene>
<organism evidence="1 2">
    <name type="scientific">Funneliformis geosporum</name>
    <dbReference type="NCBI Taxonomy" id="1117311"/>
    <lineage>
        <taxon>Eukaryota</taxon>
        <taxon>Fungi</taxon>
        <taxon>Fungi incertae sedis</taxon>
        <taxon>Mucoromycota</taxon>
        <taxon>Glomeromycotina</taxon>
        <taxon>Glomeromycetes</taxon>
        <taxon>Glomerales</taxon>
        <taxon>Glomeraceae</taxon>
        <taxon>Funneliformis</taxon>
    </lineage>
</organism>
<name>A0A9W4WTC1_9GLOM</name>
<dbReference type="AlphaFoldDB" id="A0A9W4WTC1"/>
<protein>
    <submittedName>
        <fullName evidence="1">8918_t:CDS:1</fullName>
    </submittedName>
</protein>
<keyword evidence="2" id="KW-1185">Reference proteome</keyword>
<comment type="caution">
    <text evidence="1">The sequence shown here is derived from an EMBL/GenBank/DDBJ whole genome shotgun (WGS) entry which is preliminary data.</text>
</comment>
<proteinExistence type="predicted"/>
<reference evidence="1" key="1">
    <citation type="submission" date="2022-08" db="EMBL/GenBank/DDBJ databases">
        <authorList>
            <person name="Kallberg Y."/>
            <person name="Tangrot J."/>
            <person name="Rosling A."/>
        </authorList>
    </citation>
    <scope>NUCLEOTIDE SEQUENCE</scope>
    <source>
        <strain evidence="1">Wild A</strain>
    </source>
</reference>
<dbReference type="EMBL" id="CAMKVN010003336">
    <property type="protein sequence ID" value="CAI2184452.1"/>
    <property type="molecule type" value="Genomic_DNA"/>
</dbReference>
<sequence length="70" mass="7596">CSYNCGKHLAPDIVNVPNISTSLKFVNCQKIYDEHGKVALNFKIDSRSSSGGSPIYGSRIFLMASEVSIS</sequence>
<feature type="non-terminal residue" evidence="1">
    <location>
        <position position="1"/>
    </location>
</feature>
<evidence type="ECO:0000313" key="2">
    <source>
        <dbReference type="Proteomes" id="UP001153678"/>
    </source>
</evidence>
<accession>A0A9W4WTC1</accession>
<dbReference type="Proteomes" id="UP001153678">
    <property type="component" value="Unassembled WGS sequence"/>
</dbReference>